<keyword evidence="4" id="KW-0443">Lipid metabolism</keyword>
<organism evidence="6 7">
    <name type="scientific">Lingula anatina</name>
    <name type="common">Brachiopod</name>
    <name type="synonym">Lingula unguis</name>
    <dbReference type="NCBI Taxonomy" id="7574"/>
    <lineage>
        <taxon>Eukaryota</taxon>
        <taxon>Metazoa</taxon>
        <taxon>Spiralia</taxon>
        <taxon>Lophotrochozoa</taxon>
        <taxon>Brachiopoda</taxon>
        <taxon>Linguliformea</taxon>
        <taxon>Lingulata</taxon>
        <taxon>Lingulida</taxon>
        <taxon>Linguloidea</taxon>
        <taxon>Lingulidae</taxon>
        <taxon>Lingula</taxon>
    </lineage>
</organism>
<gene>
    <name evidence="7" type="primary">LOC106169050</name>
</gene>
<comment type="similarity">
    <text evidence="1">Belongs to the C/M/P thioester hydrolase family.</text>
</comment>
<dbReference type="PANTHER" id="PTHR11066:SF34">
    <property type="entry name" value="ACYL-COENZYME A THIOESTERASE 8"/>
    <property type="match status" value="1"/>
</dbReference>
<dbReference type="RefSeq" id="XP_013403795.1">
    <property type="nucleotide sequence ID" value="XM_013548341.1"/>
</dbReference>
<evidence type="ECO:0000259" key="5">
    <source>
        <dbReference type="Pfam" id="PF13622"/>
    </source>
</evidence>
<dbReference type="AlphaFoldDB" id="A0A1S3J022"/>
<evidence type="ECO:0000313" key="6">
    <source>
        <dbReference type="Proteomes" id="UP000085678"/>
    </source>
</evidence>
<dbReference type="InterPro" id="IPR049449">
    <property type="entry name" value="TesB_ACOT8-like_N"/>
</dbReference>
<dbReference type="InterPro" id="IPR003703">
    <property type="entry name" value="Acyl_CoA_thio"/>
</dbReference>
<feature type="domain" description="Acyl-CoA thioesterase-like N-terminal HotDog" evidence="5">
    <location>
        <begin position="32"/>
        <end position="112"/>
    </location>
</feature>
<evidence type="ECO:0000256" key="1">
    <source>
        <dbReference type="ARBA" id="ARBA00006538"/>
    </source>
</evidence>
<dbReference type="Pfam" id="PF13622">
    <property type="entry name" value="4HBT_3"/>
    <property type="match status" value="2"/>
</dbReference>
<dbReference type="InterPro" id="IPR042171">
    <property type="entry name" value="Acyl-CoA_hotdog"/>
</dbReference>
<keyword evidence="6" id="KW-1185">Reference proteome</keyword>
<dbReference type="SUPFAM" id="SSF54637">
    <property type="entry name" value="Thioesterase/thiol ester dehydrase-isomerase"/>
    <property type="match status" value="2"/>
</dbReference>
<proteinExistence type="inferred from homology"/>
<dbReference type="CDD" id="cd03445">
    <property type="entry name" value="Thioesterase_II_repeat2"/>
    <property type="match status" value="2"/>
</dbReference>
<dbReference type="OrthoDB" id="68328at2759"/>
<comment type="subunit">
    <text evidence="2">Homotetramer.</text>
</comment>
<protein>
    <submittedName>
        <fullName evidence="7">Acyl-coenzyme A thioesterase 8</fullName>
    </submittedName>
</protein>
<name>A0A1S3J022_LINAN</name>
<dbReference type="GeneID" id="106169050"/>
<dbReference type="GO" id="GO:0047617">
    <property type="term" value="F:fatty acyl-CoA hydrolase activity"/>
    <property type="evidence" value="ECO:0007669"/>
    <property type="project" value="InterPro"/>
</dbReference>
<dbReference type="GO" id="GO:0005782">
    <property type="term" value="C:peroxisomal matrix"/>
    <property type="evidence" value="ECO:0007669"/>
    <property type="project" value="TreeGrafter"/>
</dbReference>
<dbReference type="Proteomes" id="UP000085678">
    <property type="component" value="Unplaced"/>
</dbReference>
<dbReference type="PANTHER" id="PTHR11066">
    <property type="entry name" value="ACYL-COA THIOESTERASE"/>
    <property type="match status" value="1"/>
</dbReference>
<sequence length="304" mass="33991">MGEELENHLTNTILKLEEIDVNLYRGSNLWKPVRSRAVFGGQVVGQALVAASKTVADHLHVHSLHTYFIRPGDNTLPILYHVDRLRDGNSFSTRSVKATQNGNTIITMQVSYHKEEEGVLSHQYTMPHAPPPDKLRTTEECLRTFLQDTRTSKQSKATIQKVLADEIPIEVKPVDPLLFFSRKRHSDVHTSTYNQGVITPWYNLVVNIVVVADISRGSNLWKPVRSRAVFGGQVVGQALVAASKTVADHLHVHSLHTYFIRPGDNTLPILYHVDCLRDGNSFSTRSVKATQNGNTIITMQVSEG</sequence>
<accession>A0A1S3J022</accession>
<evidence type="ECO:0000256" key="4">
    <source>
        <dbReference type="ARBA" id="ARBA00023098"/>
    </source>
</evidence>
<evidence type="ECO:0000256" key="3">
    <source>
        <dbReference type="ARBA" id="ARBA00022801"/>
    </source>
</evidence>
<reference evidence="7" key="1">
    <citation type="submission" date="2025-08" db="UniProtKB">
        <authorList>
            <consortium name="RefSeq"/>
        </authorList>
    </citation>
    <scope>IDENTIFICATION</scope>
    <source>
        <tissue evidence="7">Gonads</tissue>
    </source>
</reference>
<dbReference type="InterPro" id="IPR029069">
    <property type="entry name" value="HotDog_dom_sf"/>
</dbReference>
<dbReference type="GO" id="GO:0009062">
    <property type="term" value="P:fatty acid catabolic process"/>
    <property type="evidence" value="ECO:0007669"/>
    <property type="project" value="TreeGrafter"/>
</dbReference>
<feature type="domain" description="Acyl-CoA thioesterase-like N-terminal HotDog" evidence="5">
    <location>
        <begin position="223"/>
        <end position="302"/>
    </location>
</feature>
<dbReference type="KEGG" id="lak:106169050"/>
<dbReference type="GO" id="GO:0006637">
    <property type="term" value="P:acyl-CoA metabolic process"/>
    <property type="evidence" value="ECO:0007669"/>
    <property type="project" value="InterPro"/>
</dbReference>
<dbReference type="STRING" id="7574.A0A1S3J022"/>
<dbReference type="Gene3D" id="2.40.160.210">
    <property type="entry name" value="Acyl-CoA thioesterase, double hotdog domain"/>
    <property type="match status" value="1"/>
</dbReference>
<evidence type="ECO:0000313" key="7">
    <source>
        <dbReference type="RefSeq" id="XP_013403795.1"/>
    </source>
</evidence>
<dbReference type="FunFam" id="2.40.160.210:FF:000001">
    <property type="entry name" value="Acyl-CoA thioesterase II"/>
    <property type="match status" value="1"/>
</dbReference>
<dbReference type="InParanoid" id="A0A1S3J022"/>
<keyword evidence="3" id="KW-0378">Hydrolase</keyword>
<evidence type="ECO:0000256" key="2">
    <source>
        <dbReference type="ARBA" id="ARBA00011881"/>
    </source>
</evidence>
<dbReference type="Gene3D" id="3.10.129.10">
    <property type="entry name" value="Hotdog Thioesterase"/>
    <property type="match status" value="1"/>
</dbReference>